<protein>
    <submittedName>
        <fullName evidence="2">DUF2768 family protein</fullName>
    </submittedName>
</protein>
<keyword evidence="1" id="KW-0472">Membrane</keyword>
<keyword evidence="1" id="KW-0812">Transmembrane</keyword>
<accession>A0A4R4ERP6</accession>
<dbReference type="AlphaFoldDB" id="A0A4R4ERP6"/>
<evidence type="ECO:0000313" key="3">
    <source>
        <dbReference type="Proteomes" id="UP000295418"/>
    </source>
</evidence>
<organism evidence="2 3">
    <name type="scientific">Paenibacillus albiflavus</name>
    <dbReference type="NCBI Taxonomy" id="2545760"/>
    <lineage>
        <taxon>Bacteria</taxon>
        <taxon>Bacillati</taxon>
        <taxon>Bacillota</taxon>
        <taxon>Bacilli</taxon>
        <taxon>Bacillales</taxon>
        <taxon>Paenibacillaceae</taxon>
        <taxon>Paenibacillus</taxon>
    </lineage>
</organism>
<name>A0A4R4ERP6_9BACL</name>
<comment type="caution">
    <text evidence="2">The sequence shown here is derived from an EMBL/GenBank/DDBJ whole genome shotgun (WGS) entry which is preliminary data.</text>
</comment>
<proteinExistence type="predicted"/>
<feature type="transmembrane region" description="Helical" evidence="1">
    <location>
        <begin position="37"/>
        <end position="58"/>
    </location>
</feature>
<dbReference type="InterPro" id="IPR020076">
    <property type="entry name" value="DUF2768"/>
</dbReference>
<dbReference type="RefSeq" id="WP_132416312.1">
    <property type="nucleotide sequence ID" value="NZ_SKFG01000001.1"/>
</dbReference>
<sequence length="59" mass="6294">MSGMTKMYISLGAILALVLASLLITFARTKTKGVLKFVLSFVAFAMLIAAIPMMAISLL</sequence>
<dbReference type="EMBL" id="SKFG01000001">
    <property type="protein sequence ID" value="TCZ81225.1"/>
    <property type="molecule type" value="Genomic_DNA"/>
</dbReference>
<keyword evidence="3" id="KW-1185">Reference proteome</keyword>
<dbReference type="Proteomes" id="UP000295418">
    <property type="component" value="Unassembled WGS sequence"/>
</dbReference>
<dbReference type="Pfam" id="PF10966">
    <property type="entry name" value="DUF2768"/>
    <property type="match status" value="1"/>
</dbReference>
<reference evidence="2 3" key="1">
    <citation type="submission" date="2019-03" db="EMBL/GenBank/DDBJ databases">
        <authorList>
            <person name="Kim M.K.M."/>
        </authorList>
    </citation>
    <scope>NUCLEOTIDE SEQUENCE [LARGE SCALE GENOMIC DNA]</scope>
    <source>
        <strain evidence="2 3">18JY21-1</strain>
    </source>
</reference>
<evidence type="ECO:0000313" key="2">
    <source>
        <dbReference type="EMBL" id="TCZ81225.1"/>
    </source>
</evidence>
<evidence type="ECO:0000256" key="1">
    <source>
        <dbReference type="SAM" id="Phobius"/>
    </source>
</evidence>
<gene>
    <name evidence="2" type="ORF">E0485_02835</name>
</gene>
<keyword evidence="1" id="KW-1133">Transmembrane helix</keyword>